<keyword evidence="2" id="KW-0812">Transmembrane</keyword>
<dbReference type="AlphaFoldDB" id="A0AAU7BRB0"/>
<gene>
    <name evidence="3" type="ORF">ABGB03_12465</name>
</gene>
<evidence type="ECO:0000256" key="2">
    <source>
        <dbReference type="SAM" id="Phobius"/>
    </source>
</evidence>
<evidence type="ECO:0000256" key="1">
    <source>
        <dbReference type="SAM" id="Coils"/>
    </source>
</evidence>
<feature type="coiled-coil region" evidence="1">
    <location>
        <begin position="27"/>
        <end position="67"/>
    </location>
</feature>
<accession>A0AAU7BRB0</accession>
<protein>
    <submittedName>
        <fullName evidence="3">Uncharacterized protein</fullName>
    </submittedName>
</protein>
<keyword evidence="2" id="KW-1133">Transmembrane helix</keyword>
<name>A0AAU7BRB0_9FLAO</name>
<dbReference type="EMBL" id="CP157199">
    <property type="protein sequence ID" value="XBG60671.1"/>
    <property type="molecule type" value="Genomic_DNA"/>
</dbReference>
<feature type="transmembrane region" description="Helical" evidence="2">
    <location>
        <begin position="6"/>
        <end position="24"/>
    </location>
</feature>
<proteinExistence type="predicted"/>
<keyword evidence="1" id="KW-0175">Coiled coil</keyword>
<keyword evidence="2" id="KW-0472">Membrane</keyword>
<evidence type="ECO:0000313" key="3">
    <source>
        <dbReference type="EMBL" id="XBG60671.1"/>
    </source>
</evidence>
<sequence>MADGLKMILAMVLFFGAMYLYSWMPEILEARRKKKREKDKLQKLANREAEKLELQKLREEKFQTLEERRLKIKEHFEWLEKMNTKIKQIKNK</sequence>
<dbReference type="RefSeq" id="WP_347922901.1">
    <property type="nucleotide sequence ID" value="NZ_CP157199.1"/>
</dbReference>
<reference evidence="3" key="1">
    <citation type="submission" date="2024-05" db="EMBL/GenBank/DDBJ databases">
        <title>Pontimicrobium maritimus sp. nov., isolated form sea water.</title>
        <authorList>
            <person name="Muhammad N."/>
            <person name="Vuong T.Q."/>
            <person name="Han H.L."/>
            <person name="Kim S.-G."/>
        </authorList>
    </citation>
    <scope>NUCLEOTIDE SEQUENCE</scope>
    <source>
        <strain evidence="3">SW4</strain>
    </source>
</reference>
<organism evidence="3">
    <name type="scientific">Pontimicrobium sp. SW4</name>
    <dbReference type="NCBI Taxonomy" id="3153519"/>
    <lineage>
        <taxon>Bacteria</taxon>
        <taxon>Pseudomonadati</taxon>
        <taxon>Bacteroidota</taxon>
        <taxon>Flavobacteriia</taxon>
        <taxon>Flavobacteriales</taxon>
        <taxon>Flavobacteriaceae</taxon>
        <taxon>Pontimicrobium</taxon>
    </lineage>
</organism>